<keyword evidence="3" id="KW-1185">Reference proteome</keyword>
<feature type="signal peptide" evidence="1">
    <location>
        <begin position="1"/>
        <end position="20"/>
    </location>
</feature>
<gene>
    <name evidence="2" type="ORF">ACFQE0_09940</name>
</gene>
<comment type="caution">
    <text evidence="2">The sequence shown here is derived from an EMBL/GenBank/DDBJ whole genome shotgun (WGS) entry which is preliminary data.</text>
</comment>
<evidence type="ECO:0000256" key="1">
    <source>
        <dbReference type="SAM" id="SignalP"/>
    </source>
</evidence>
<dbReference type="RefSeq" id="WP_378969252.1">
    <property type="nucleotide sequence ID" value="NZ_JBHSWN010000001.1"/>
</dbReference>
<organism evidence="2 3">
    <name type="scientific">Methylobacterium komagatae</name>
    <dbReference type="NCBI Taxonomy" id="374425"/>
    <lineage>
        <taxon>Bacteria</taxon>
        <taxon>Pseudomonadati</taxon>
        <taxon>Pseudomonadota</taxon>
        <taxon>Alphaproteobacteria</taxon>
        <taxon>Hyphomicrobiales</taxon>
        <taxon>Methylobacteriaceae</taxon>
        <taxon>Methylobacterium</taxon>
    </lineage>
</organism>
<feature type="chain" id="PRO_5046007366" evidence="1">
    <location>
        <begin position="21"/>
        <end position="129"/>
    </location>
</feature>
<proteinExistence type="predicted"/>
<dbReference type="EMBL" id="JBHSWN010000001">
    <property type="protein sequence ID" value="MFC6789908.1"/>
    <property type="molecule type" value="Genomic_DNA"/>
</dbReference>
<accession>A0ABW2BHL1</accession>
<evidence type="ECO:0000313" key="3">
    <source>
        <dbReference type="Proteomes" id="UP001596292"/>
    </source>
</evidence>
<protein>
    <submittedName>
        <fullName evidence="2">Uncharacterized protein</fullName>
    </submittedName>
</protein>
<sequence>MPYTRFVASILCLVPFAALAQGTPRSIGECERLKNDLAYNQCLAMFGPAAKNVAAGYASADAAAAPALQEASPAEAQAEVDAAPAGAAGPIAAAMGANTPCSPPENIVVTAVADGHRNQALPKPSDYRL</sequence>
<keyword evidence="1" id="KW-0732">Signal</keyword>
<name>A0ABW2BHL1_9HYPH</name>
<reference evidence="3" key="1">
    <citation type="journal article" date="2019" name="Int. J. Syst. Evol. Microbiol.">
        <title>The Global Catalogue of Microorganisms (GCM) 10K type strain sequencing project: providing services to taxonomists for standard genome sequencing and annotation.</title>
        <authorList>
            <consortium name="The Broad Institute Genomics Platform"/>
            <consortium name="The Broad Institute Genome Sequencing Center for Infectious Disease"/>
            <person name="Wu L."/>
            <person name="Ma J."/>
        </authorList>
    </citation>
    <scope>NUCLEOTIDE SEQUENCE [LARGE SCALE GENOMIC DNA]</scope>
    <source>
        <strain evidence="3">CCUG 48316</strain>
    </source>
</reference>
<dbReference type="Proteomes" id="UP001596292">
    <property type="component" value="Unassembled WGS sequence"/>
</dbReference>
<evidence type="ECO:0000313" key="2">
    <source>
        <dbReference type="EMBL" id="MFC6789908.1"/>
    </source>
</evidence>